<dbReference type="EMBL" id="GBRH01279903">
    <property type="protein sequence ID" value="JAD17992.1"/>
    <property type="molecule type" value="Transcribed_RNA"/>
</dbReference>
<accession>A0A0A8Y2K6</accession>
<evidence type="ECO:0000313" key="1">
    <source>
        <dbReference type="EMBL" id="JAD17992.1"/>
    </source>
</evidence>
<proteinExistence type="predicted"/>
<dbReference type="AlphaFoldDB" id="A0A0A8Y2K6"/>
<organism evidence="1">
    <name type="scientific">Arundo donax</name>
    <name type="common">Giant reed</name>
    <name type="synonym">Donax arundinaceus</name>
    <dbReference type="NCBI Taxonomy" id="35708"/>
    <lineage>
        <taxon>Eukaryota</taxon>
        <taxon>Viridiplantae</taxon>
        <taxon>Streptophyta</taxon>
        <taxon>Embryophyta</taxon>
        <taxon>Tracheophyta</taxon>
        <taxon>Spermatophyta</taxon>
        <taxon>Magnoliopsida</taxon>
        <taxon>Liliopsida</taxon>
        <taxon>Poales</taxon>
        <taxon>Poaceae</taxon>
        <taxon>PACMAD clade</taxon>
        <taxon>Arundinoideae</taxon>
        <taxon>Arundineae</taxon>
        <taxon>Arundo</taxon>
    </lineage>
</organism>
<sequence length="37" mass="4487">MALVWKLSRCFVRWKGRIWHQMMSLFLQSCQLVAMSD</sequence>
<reference evidence="1" key="2">
    <citation type="journal article" date="2015" name="Data Brief">
        <title>Shoot transcriptome of the giant reed, Arundo donax.</title>
        <authorList>
            <person name="Barrero R.A."/>
            <person name="Guerrero F.D."/>
            <person name="Moolhuijzen P."/>
            <person name="Goolsby J.A."/>
            <person name="Tidwell J."/>
            <person name="Bellgard S.E."/>
            <person name="Bellgard M.I."/>
        </authorList>
    </citation>
    <scope>NUCLEOTIDE SEQUENCE</scope>
    <source>
        <tissue evidence="1">Shoot tissue taken approximately 20 cm above the soil surface</tissue>
    </source>
</reference>
<protein>
    <submittedName>
        <fullName evidence="1">Uncharacterized protein</fullName>
    </submittedName>
</protein>
<dbReference type="PROSITE" id="PS51257">
    <property type="entry name" value="PROKAR_LIPOPROTEIN"/>
    <property type="match status" value="1"/>
</dbReference>
<reference evidence="1" key="1">
    <citation type="submission" date="2014-09" db="EMBL/GenBank/DDBJ databases">
        <authorList>
            <person name="Magalhaes I.L.F."/>
            <person name="Oliveira U."/>
            <person name="Santos F.R."/>
            <person name="Vidigal T.H.D.A."/>
            <person name="Brescovit A.D."/>
            <person name="Santos A.J."/>
        </authorList>
    </citation>
    <scope>NUCLEOTIDE SEQUENCE</scope>
    <source>
        <tissue evidence="1">Shoot tissue taken approximately 20 cm above the soil surface</tissue>
    </source>
</reference>
<name>A0A0A8Y2K6_ARUDO</name>